<dbReference type="HOGENOM" id="CLU_1007634_0_0_10"/>
<dbReference type="STRING" id="880071.Fleli_1392"/>
<reference evidence="2" key="1">
    <citation type="submission" date="2012-06" db="EMBL/GenBank/DDBJ databases">
        <title>The complete genome of Flexibacter litoralis DSM 6794.</title>
        <authorList>
            <person name="Lucas S."/>
            <person name="Copeland A."/>
            <person name="Lapidus A."/>
            <person name="Glavina del Rio T."/>
            <person name="Dalin E."/>
            <person name="Tice H."/>
            <person name="Bruce D."/>
            <person name="Goodwin L."/>
            <person name="Pitluck S."/>
            <person name="Peters L."/>
            <person name="Ovchinnikova G."/>
            <person name="Lu M."/>
            <person name="Kyrpides N."/>
            <person name="Mavromatis K."/>
            <person name="Ivanova N."/>
            <person name="Brettin T."/>
            <person name="Detter J.C."/>
            <person name="Han C."/>
            <person name="Larimer F."/>
            <person name="Land M."/>
            <person name="Hauser L."/>
            <person name="Markowitz V."/>
            <person name="Cheng J.-F."/>
            <person name="Hugenholtz P."/>
            <person name="Woyke T."/>
            <person name="Wu D."/>
            <person name="Spring S."/>
            <person name="Lang E."/>
            <person name="Kopitz M."/>
            <person name="Brambilla E."/>
            <person name="Klenk H.-P."/>
            <person name="Eisen J.A."/>
        </authorList>
    </citation>
    <scope>NUCLEOTIDE SEQUENCE [LARGE SCALE GENOMIC DNA]</scope>
    <source>
        <strain evidence="2">ATCC 23117 / DSM 6794 / NBRC 15988 / NCIMB 1366 / Sio-4</strain>
    </source>
</reference>
<gene>
    <name evidence="1" type="ordered locus">Fleli_1392</name>
</gene>
<dbReference type="RefSeq" id="WP_014797280.1">
    <property type="nucleotide sequence ID" value="NC_018018.1"/>
</dbReference>
<dbReference type="KEGG" id="fli:Fleli_1392"/>
<dbReference type="EMBL" id="CP003345">
    <property type="protein sequence ID" value="AFM03823.1"/>
    <property type="molecule type" value="Genomic_DNA"/>
</dbReference>
<evidence type="ECO:0000313" key="2">
    <source>
        <dbReference type="Proteomes" id="UP000006054"/>
    </source>
</evidence>
<protein>
    <recommendedName>
        <fullName evidence="3">DUF3828 domain-containing protein</fullName>
    </recommendedName>
</protein>
<evidence type="ECO:0008006" key="3">
    <source>
        <dbReference type="Google" id="ProtNLM"/>
    </source>
</evidence>
<name>I4AIN8_BERLS</name>
<evidence type="ECO:0000313" key="1">
    <source>
        <dbReference type="EMBL" id="AFM03823.1"/>
    </source>
</evidence>
<dbReference type="PATRIC" id="fig|880071.3.peg.1367"/>
<dbReference type="Proteomes" id="UP000006054">
    <property type="component" value="Chromosome"/>
</dbReference>
<organism evidence="1 2">
    <name type="scientific">Bernardetia litoralis (strain ATCC 23117 / DSM 6794 / NBRC 15988 / NCIMB 1366 / Fx l1 / Sio-4)</name>
    <name type="common">Flexibacter litoralis</name>
    <dbReference type="NCBI Taxonomy" id="880071"/>
    <lineage>
        <taxon>Bacteria</taxon>
        <taxon>Pseudomonadati</taxon>
        <taxon>Bacteroidota</taxon>
        <taxon>Cytophagia</taxon>
        <taxon>Cytophagales</taxon>
        <taxon>Bernardetiaceae</taxon>
        <taxon>Bernardetia</taxon>
    </lineage>
</organism>
<proteinExistence type="predicted"/>
<accession>I4AIN8</accession>
<keyword evidence="2" id="KW-1185">Reference proteome</keyword>
<dbReference type="AlphaFoldDB" id="I4AIN8"/>
<sequence precursor="true">MALVFLLPFSVSAQQIGNYLGDESDLYAATKQMNQFFRRFNHEEDKLGNKFDPSSKEFRNNSDRKEYINILFDGQNKAVPQSVKDDFVNQVTNSSKPTFLEFHGGNWFAEVTTRFVYEGREQDLTLFMKLQEEKVGSKWVISNVYFQPFAKIMGKDIQDPTKFLHPLSHELEFMNLRKIFDEPQELKEVKNYVEVNHKTDYVSLFLYEVARNALQFKTVTNVKFHFFQIDNWYLEVSRFNRGGYNNGWLISNLAHLTPDNKDVLLNYIYSNGN</sequence>
<dbReference type="eggNOG" id="ENOG502ZJYG">
    <property type="taxonomic scope" value="Bacteria"/>
</dbReference>